<accession>A0ABT3G7I6</accession>
<protein>
    <recommendedName>
        <fullName evidence="4">P pilus assembly chaperone PapD</fullName>
    </recommendedName>
</protein>
<evidence type="ECO:0000313" key="2">
    <source>
        <dbReference type="EMBL" id="MCW1915534.1"/>
    </source>
</evidence>
<feature type="signal peptide" evidence="1">
    <location>
        <begin position="1"/>
        <end position="18"/>
    </location>
</feature>
<comment type="caution">
    <text evidence="2">The sequence shown here is derived from an EMBL/GenBank/DDBJ whole genome shotgun (WGS) entry which is preliminary data.</text>
</comment>
<dbReference type="Proteomes" id="UP001165653">
    <property type="component" value="Unassembled WGS sequence"/>
</dbReference>
<reference evidence="2" key="1">
    <citation type="submission" date="2022-10" db="EMBL/GenBank/DDBJ databases">
        <title>Luteolibacter sp. GHJ8, whole genome shotgun sequencing project.</title>
        <authorList>
            <person name="Zhao G."/>
            <person name="Shen L."/>
        </authorList>
    </citation>
    <scope>NUCLEOTIDE SEQUENCE</scope>
    <source>
        <strain evidence="2">GHJ8</strain>
    </source>
</reference>
<feature type="chain" id="PRO_5045642508" description="P pilus assembly chaperone PapD" evidence="1">
    <location>
        <begin position="19"/>
        <end position="242"/>
    </location>
</feature>
<evidence type="ECO:0000313" key="3">
    <source>
        <dbReference type="Proteomes" id="UP001165653"/>
    </source>
</evidence>
<organism evidence="2 3">
    <name type="scientific">Luteolibacter rhizosphaerae</name>
    <dbReference type="NCBI Taxonomy" id="2989719"/>
    <lineage>
        <taxon>Bacteria</taxon>
        <taxon>Pseudomonadati</taxon>
        <taxon>Verrucomicrobiota</taxon>
        <taxon>Verrucomicrobiia</taxon>
        <taxon>Verrucomicrobiales</taxon>
        <taxon>Verrucomicrobiaceae</taxon>
        <taxon>Luteolibacter</taxon>
    </lineage>
</organism>
<name>A0ABT3G7I6_9BACT</name>
<keyword evidence="3" id="KW-1185">Reference proteome</keyword>
<keyword evidence="1" id="KW-0732">Signal</keyword>
<evidence type="ECO:0008006" key="4">
    <source>
        <dbReference type="Google" id="ProtNLM"/>
    </source>
</evidence>
<dbReference type="RefSeq" id="WP_264515085.1">
    <property type="nucleotide sequence ID" value="NZ_JAPDDR010000009.1"/>
</dbReference>
<dbReference type="EMBL" id="JAPDDR010000009">
    <property type="protein sequence ID" value="MCW1915534.1"/>
    <property type="molecule type" value="Genomic_DNA"/>
</dbReference>
<proteinExistence type="predicted"/>
<evidence type="ECO:0000256" key="1">
    <source>
        <dbReference type="SAM" id="SignalP"/>
    </source>
</evidence>
<gene>
    <name evidence="2" type="ORF">OJ996_18250</name>
</gene>
<sequence>MKFLPAAASLLFTAVAFAQEPAAQHSLRILPLGDPPPFRQEVKAGVRYEIPAPEGTVPPREIMVASKIATEEAPKEFPLRLRLGTATPPLMVPSPQDGKLAVKTAAGAPWVSIPLSQSSSTLALVWRTGKSWNEAARVFALPDDTKEGEFRFINLTAKPMAVTWGDLKLKLNPATTMIQRMPDGKKAIPLTIQYPAPEGGLKPCFSTQVEKAAGTRQQFVIYVADGEKPKLPVKVLPLSDSI</sequence>